<comment type="caution">
    <text evidence="1">The sequence shown here is derived from an EMBL/GenBank/DDBJ whole genome shotgun (WGS) entry which is preliminary data.</text>
</comment>
<dbReference type="OrthoDB" id="8243130at2"/>
<reference evidence="1" key="1">
    <citation type="submission" date="2019-02" db="EMBL/GenBank/DDBJ databases">
        <authorList>
            <person name="Pothier F.J."/>
        </authorList>
    </citation>
    <scope>NUCLEOTIDE SEQUENCE</scope>
    <source>
        <strain evidence="1">CI-1B</strain>
    </source>
</reference>
<evidence type="ECO:0000313" key="2">
    <source>
        <dbReference type="Proteomes" id="UP000328092"/>
    </source>
</evidence>
<dbReference type="AlphaFoldDB" id="A0A508SYZ4"/>
<evidence type="ECO:0000313" key="1">
    <source>
        <dbReference type="EMBL" id="VIO68315.1"/>
    </source>
</evidence>
<organism evidence="1 2">
    <name type="scientific">Bradyrhizobium ivorense</name>
    <dbReference type="NCBI Taxonomy" id="2511166"/>
    <lineage>
        <taxon>Bacteria</taxon>
        <taxon>Pseudomonadati</taxon>
        <taxon>Pseudomonadota</taxon>
        <taxon>Alphaproteobacteria</taxon>
        <taxon>Hyphomicrobiales</taxon>
        <taxon>Nitrobacteraceae</taxon>
        <taxon>Bradyrhizobium</taxon>
    </lineage>
</organism>
<dbReference type="EMBL" id="CAADFC020000006">
    <property type="protein sequence ID" value="VIO68315.1"/>
    <property type="molecule type" value="Genomic_DNA"/>
</dbReference>
<protein>
    <submittedName>
        <fullName evidence="1">Uncharacterized protein</fullName>
    </submittedName>
</protein>
<name>A0A508SYZ4_9BRAD</name>
<gene>
    <name evidence="1" type="ORF">CI1B_20620</name>
</gene>
<keyword evidence="2" id="KW-1185">Reference proteome</keyword>
<proteinExistence type="predicted"/>
<dbReference type="RefSeq" id="WP_139858850.1">
    <property type="nucleotide sequence ID" value="NZ_CAADFC020000006.1"/>
</dbReference>
<sequence length="85" mass="9617">MLDISFCPWRFIDKALAAARDMFSHDDGCSSIKYQRRMKRMIEALREELTLQGIVGQGTTTDLRVDIISLAETALMACDFDKVAD</sequence>
<dbReference type="Proteomes" id="UP000328092">
    <property type="component" value="Unassembled WGS sequence"/>
</dbReference>
<accession>A0A508SYZ4</accession>